<organism evidence="1 2">
    <name type="scientific">Marchantia polymorpha</name>
    <name type="common">Common liverwort</name>
    <name type="synonym">Marchantia aquatica</name>
    <dbReference type="NCBI Taxonomy" id="3197"/>
    <lineage>
        <taxon>Eukaryota</taxon>
        <taxon>Viridiplantae</taxon>
        <taxon>Streptophyta</taxon>
        <taxon>Embryophyta</taxon>
        <taxon>Marchantiophyta</taxon>
        <taxon>Marchantiopsida</taxon>
        <taxon>Marchantiidae</taxon>
        <taxon>Marchantiales</taxon>
        <taxon>Marchantiaceae</taxon>
        <taxon>Marchantia</taxon>
    </lineage>
</organism>
<evidence type="ECO:0000313" key="1">
    <source>
        <dbReference type="EMBL" id="PTQ33674.1"/>
    </source>
</evidence>
<proteinExistence type="predicted"/>
<dbReference type="Proteomes" id="UP000244005">
    <property type="component" value="Unassembled WGS sequence"/>
</dbReference>
<protein>
    <submittedName>
        <fullName evidence="1">Uncharacterized protein</fullName>
    </submittedName>
</protein>
<keyword evidence="2" id="KW-1185">Reference proteome</keyword>
<sequence length="109" mass="12422">MERANSSALLVNPILVMRCRIHFHHSIRLAARAFARFSLHPRLSEARAGVRRQQNTSASCVLKKPPRKHGMAFVPIIETRHRRSARRESCSSATLRHCGRVFRTRVALG</sequence>
<accession>A0A2R6WIJ9</accession>
<gene>
    <name evidence="1" type="ORF">MARPO_0086s0012</name>
</gene>
<name>A0A2R6WIJ9_MARPO</name>
<evidence type="ECO:0000313" key="2">
    <source>
        <dbReference type="Proteomes" id="UP000244005"/>
    </source>
</evidence>
<dbReference type="EMBL" id="KZ772758">
    <property type="protein sequence ID" value="PTQ33674.1"/>
    <property type="molecule type" value="Genomic_DNA"/>
</dbReference>
<dbReference type="AlphaFoldDB" id="A0A2R6WIJ9"/>
<reference evidence="2" key="1">
    <citation type="journal article" date="2017" name="Cell">
        <title>Insights into land plant evolution garnered from the Marchantia polymorpha genome.</title>
        <authorList>
            <person name="Bowman J.L."/>
            <person name="Kohchi T."/>
            <person name="Yamato K.T."/>
            <person name="Jenkins J."/>
            <person name="Shu S."/>
            <person name="Ishizaki K."/>
            <person name="Yamaoka S."/>
            <person name="Nishihama R."/>
            <person name="Nakamura Y."/>
            <person name="Berger F."/>
            <person name="Adam C."/>
            <person name="Aki S.S."/>
            <person name="Althoff F."/>
            <person name="Araki T."/>
            <person name="Arteaga-Vazquez M.A."/>
            <person name="Balasubrmanian S."/>
            <person name="Barry K."/>
            <person name="Bauer D."/>
            <person name="Boehm C.R."/>
            <person name="Briginshaw L."/>
            <person name="Caballero-Perez J."/>
            <person name="Catarino B."/>
            <person name="Chen F."/>
            <person name="Chiyoda S."/>
            <person name="Chovatia M."/>
            <person name="Davies K.M."/>
            <person name="Delmans M."/>
            <person name="Demura T."/>
            <person name="Dierschke T."/>
            <person name="Dolan L."/>
            <person name="Dorantes-Acosta A.E."/>
            <person name="Eklund D.M."/>
            <person name="Florent S.N."/>
            <person name="Flores-Sandoval E."/>
            <person name="Fujiyama A."/>
            <person name="Fukuzawa H."/>
            <person name="Galik B."/>
            <person name="Grimanelli D."/>
            <person name="Grimwood J."/>
            <person name="Grossniklaus U."/>
            <person name="Hamada T."/>
            <person name="Haseloff J."/>
            <person name="Hetherington A.J."/>
            <person name="Higo A."/>
            <person name="Hirakawa Y."/>
            <person name="Hundley H.N."/>
            <person name="Ikeda Y."/>
            <person name="Inoue K."/>
            <person name="Inoue S.I."/>
            <person name="Ishida S."/>
            <person name="Jia Q."/>
            <person name="Kakita M."/>
            <person name="Kanazawa T."/>
            <person name="Kawai Y."/>
            <person name="Kawashima T."/>
            <person name="Kennedy M."/>
            <person name="Kinose K."/>
            <person name="Kinoshita T."/>
            <person name="Kohara Y."/>
            <person name="Koide E."/>
            <person name="Komatsu K."/>
            <person name="Kopischke S."/>
            <person name="Kubo M."/>
            <person name="Kyozuka J."/>
            <person name="Lagercrantz U."/>
            <person name="Lin S.S."/>
            <person name="Lindquist E."/>
            <person name="Lipzen A.M."/>
            <person name="Lu C.W."/>
            <person name="De Luna E."/>
            <person name="Martienssen R.A."/>
            <person name="Minamino N."/>
            <person name="Mizutani M."/>
            <person name="Mizutani M."/>
            <person name="Mochizuki N."/>
            <person name="Monte I."/>
            <person name="Mosher R."/>
            <person name="Nagasaki H."/>
            <person name="Nakagami H."/>
            <person name="Naramoto S."/>
            <person name="Nishitani K."/>
            <person name="Ohtani M."/>
            <person name="Okamoto T."/>
            <person name="Okumura M."/>
            <person name="Phillips J."/>
            <person name="Pollak B."/>
            <person name="Reinders A."/>
            <person name="Rovekamp M."/>
            <person name="Sano R."/>
            <person name="Sawa S."/>
            <person name="Schmid M.W."/>
            <person name="Shirakawa M."/>
            <person name="Solano R."/>
            <person name="Spunde A."/>
            <person name="Suetsugu N."/>
            <person name="Sugano S."/>
            <person name="Sugiyama A."/>
            <person name="Sun R."/>
            <person name="Suzuki Y."/>
            <person name="Takenaka M."/>
            <person name="Takezawa D."/>
            <person name="Tomogane H."/>
            <person name="Tsuzuki M."/>
            <person name="Ueda T."/>
            <person name="Umeda M."/>
            <person name="Ward J.M."/>
            <person name="Watanabe Y."/>
            <person name="Yazaki K."/>
            <person name="Yokoyama R."/>
            <person name="Yoshitake Y."/>
            <person name="Yotsui I."/>
            <person name="Zachgo S."/>
            <person name="Schmutz J."/>
        </authorList>
    </citation>
    <scope>NUCLEOTIDE SEQUENCE [LARGE SCALE GENOMIC DNA]</scope>
    <source>
        <strain evidence="2">Tak-1</strain>
    </source>
</reference>
<dbReference type="Gramene" id="Mp5g08080.1">
    <property type="protein sequence ID" value="Mp5g08080.1.cds1"/>
    <property type="gene ID" value="Mp5g08080"/>
</dbReference>